<dbReference type="SUPFAM" id="SSF142906">
    <property type="entry name" value="YjbR-like"/>
    <property type="match status" value="1"/>
</dbReference>
<gene>
    <name evidence="1" type="ORF">FRX57_03420</name>
</gene>
<comment type="caution">
    <text evidence="1">The sequence shown here is derived from an EMBL/GenBank/DDBJ whole genome shotgun (WGS) entry which is preliminary data.</text>
</comment>
<protein>
    <submittedName>
        <fullName evidence="1">MmcQ family protein</fullName>
    </submittedName>
</protein>
<dbReference type="SUPFAM" id="SSF88697">
    <property type="entry name" value="PUA domain-like"/>
    <property type="match status" value="1"/>
</dbReference>
<dbReference type="Pfam" id="PF04237">
    <property type="entry name" value="YjbR"/>
    <property type="match status" value="1"/>
</dbReference>
<proteinExistence type="predicted"/>
<reference evidence="1 2" key="1">
    <citation type="submission" date="2019-08" db="EMBL/GenBank/DDBJ databases">
        <authorList>
            <person name="Lei W."/>
        </authorList>
    </citation>
    <scope>NUCLEOTIDE SEQUENCE [LARGE SCALE GENOMIC DNA]</scope>
    <source>
        <strain evidence="1 2">CCUG 66496</strain>
    </source>
</reference>
<organism evidence="1 2">
    <name type="scientific">Streptococcus cuniculipharyngis</name>
    <dbReference type="NCBI Taxonomy" id="1562651"/>
    <lineage>
        <taxon>Bacteria</taxon>
        <taxon>Bacillati</taxon>
        <taxon>Bacillota</taxon>
        <taxon>Bacilli</taxon>
        <taxon>Lactobacillales</taxon>
        <taxon>Streptococcaceae</taxon>
        <taxon>Streptococcus</taxon>
    </lineage>
</organism>
<evidence type="ECO:0000313" key="1">
    <source>
        <dbReference type="EMBL" id="TWS99259.1"/>
    </source>
</evidence>
<dbReference type="InterPro" id="IPR007351">
    <property type="entry name" value="YjbR"/>
</dbReference>
<dbReference type="PANTHER" id="PTHR35145">
    <property type="entry name" value="CYTOPLASMIC PROTEIN-RELATED"/>
    <property type="match status" value="1"/>
</dbReference>
<dbReference type="InterPro" id="IPR058532">
    <property type="entry name" value="YjbR/MT2646/Rv2570-like"/>
</dbReference>
<accession>A0A5C5SEM1</accession>
<sequence length="361" mass="40667">MSLESSIFAKQQVVVEQLEPFGFVAEGDSFVYSEIFMAGDFEARVSISATGQVSGRVLDRETGEDYLALRVEQAPGAYASQVQQAYAAILTKIARDCFQSHPFTQPQSNRLAVYLEQTYGDFYDHPFAKHPSYASYRVGGKWYALIFPLTMAKLGHFSKSLGQREVEVVNLKVKPEQLAELLTKEGIYPSYHMSKKSWVSVVLDGSLSDEDLFDLVVQSRSLATPKSLRRQQGPEFWVLPANPKYYNIDAEFSQSRVIDWTQKARIKAGDYVAIYMTAPVKAIRYLCRVLQADLPNHGQRDREDIQKLMTLELLRTFPDGQFPQVRLAEYGLKTVRGPRRLPSSLSQVLADSLGLDLAELG</sequence>
<dbReference type="Proteomes" id="UP000317430">
    <property type="component" value="Unassembled WGS sequence"/>
</dbReference>
<dbReference type="PANTHER" id="PTHR35145:SF1">
    <property type="entry name" value="CYTOPLASMIC PROTEIN"/>
    <property type="match status" value="1"/>
</dbReference>
<dbReference type="InterPro" id="IPR015947">
    <property type="entry name" value="PUA-like_sf"/>
</dbReference>
<evidence type="ECO:0000313" key="2">
    <source>
        <dbReference type="Proteomes" id="UP000317430"/>
    </source>
</evidence>
<dbReference type="InterPro" id="IPR038056">
    <property type="entry name" value="YjbR-like_sf"/>
</dbReference>
<keyword evidence="2" id="KW-1185">Reference proteome</keyword>
<dbReference type="AlphaFoldDB" id="A0A5C5SEM1"/>
<dbReference type="EMBL" id="VOHL01000001">
    <property type="protein sequence ID" value="TWS99259.1"/>
    <property type="molecule type" value="Genomic_DNA"/>
</dbReference>
<dbReference type="RefSeq" id="WP_146566646.1">
    <property type="nucleotide sequence ID" value="NZ_VOHL01000001.1"/>
</dbReference>
<dbReference type="OrthoDB" id="9789813at2"/>
<dbReference type="Gene3D" id="3.90.1150.30">
    <property type="match status" value="1"/>
</dbReference>
<name>A0A5C5SEM1_9STRE</name>